<dbReference type="InterPro" id="IPR019734">
    <property type="entry name" value="TPR_rpt"/>
</dbReference>
<keyword evidence="2" id="KW-1185">Reference proteome</keyword>
<dbReference type="SMART" id="SM00028">
    <property type="entry name" value="TPR"/>
    <property type="match status" value="3"/>
</dbReference>
<protein>
    <submittedName>
        <fullName evidence="1">Tetratricopeptide (TPR) repeat protein</fullName>
    </submittedName>
</protein>
<dbReference type="RefSeq" id="WP_209858982.1">
    <property type="nucleotide sequence ID" value="NZ_JAGGLD010000001.1"/>
</dbReference>
<comment type="caution">
    <text evidence="1">The sequence shown here is derived from an EMBL/GenBank/DDBJ whole genome shotgun (WGS) entry which is preliminary data.</text>
</comment>
<proteinExistence type="predicted"/>
<evidence type="ECO:0000313" key="1">
    <source>
        <dbReference type="EMBL" id="MBP1999568.1"/>
    </source>
</evidence>
<organism evidence="1 2">
    <name type="scientific">Paenibacillus shirakamiensis</name>
    <dbReference type="NCBI Taxonomy" id="1265935"/>
    <lineage>
        <taxon>Bacteria</taxon>
        <taxon>Bacillati</taxon>
        <taxon>Bacillota</taxon>
        <taxon>Bacilli</taxon>
        <taxon>Bacillales</taxon>
        <taxon>Paenibacillaceae</taxon>
        <taxon>Paenibacillus</taxon>
    </lineage>
</organism>
<dbReference type="EMBL" id="JAGGLD010000001">
    <property type="protein sequence ID" value="MBP1999568.1"/>
    <property type="molecule type" value="Genomic_DNA"/>
</dbReference>
<sequence length="178" mass="20132">MTQLERFLAQAYKSILNHDFEQAIQWFDRAIGANPLDADIHFRCSVTCARSGRMDKAVFHASEAVRLDSDTEEYKLQYERLQAREMRLSAVQLFGPGGTIETDNAILAVSLLEQSTAFDPLYGESFVWLASAYEALERYPDALAAVREALALQNDSISTTSLKKWEQRFISKINQSSL</sequence>
<dbReference type="Pfam" id="PF13432">
    <property type="entry name" value="TPR_16"/>
    <property type="match status" value="2"/>
</dbReference>
<name>A0ABS4JCY8_9BACL</name>
<reference evidence="1 2" key="1">
    <citation type="submission" date="2021-03" db="EMBL/GenBank/DDBJ databases">
        <title>Genomic Encyclopedia of Type Strains, Phase IV (KMG-IV): sequencing the most valuable type-strain genomes for metagenomic binning, comparative biology and taxonomic classification.</title>
        <authorList>
            <person name="Goeker M."/>
        </authorList>
    </citation>
    <scope>NUCLEOTIDE SEQUENCE [LARGE SCALE GENOMIC DNA]</scope>
    <source>
        <strain evidence="1 2">DSM 26806</strain>
    </source>
</reference>
<gene>
    <name evidence="1" type="ORF">J2Z69_000587</name>
</gene>
<accession>A0ABS4JCY8</accession>
<dbReference type="Gene3D" id="1.25.40.10">
    <property type="entry name" value="Tetratricopeptide repeat domain"/>
    <property type="match status" value="2"/>
</dbReference>
<dbReference type="InterPro" id="IPR011990">
    <property type="entry name" value="TPR-like_helical_dom_sf"/>
</dbReference>
<dbReference type="Proteomes" id="UP001519288">
    <property type="component" value="Unassembled WGS sequence"/>
</dbReference>
<evidence type="ECO:0000313" key="2">
    <source>
        <dbReference type="Proteomes" id="UP001519288"/>
    </source>
</evidence>
<dbReference type="SUPFAM" id="SSF48452">
    <property type="entry name" value="TPR-like"/>
    <property type="match status" value="1"/>
</dbReference>